<sequence>MAGLDEMWARFSLSEEEERGAEVSRQEDVIIHRLAGKFLTKQVLNVDAVARTFKPLWKPIGELKIRDVGDNILFFEFEDSLDLQRVLELEP</sequence>
<feature type="domain" description="DUF4283" evidence="1">
    <location>
        <begin position="34"/>
        <end position="88"/>
    </location>
</feature>
<dbReference type="AlphaFoldDB" id="A0A7N2N1Z3"/>
<proteinExistence type="predicted"/>
<evidence type="ECO:0000313" key="2">
    <source>
        <dbReference type="EnsemblPlants" id="QL12p013270:mrna:CDS:1"/>
    </source>
</evidence>
<dbReference type="InParanoid" id="A0A7N2N1Z3"/>
<name>A0A7N2N1Z3_QUELO</name>
<accession>A0A7N2N1Z3</accession>
<dbReference type="EnsemblPlants" id="QL12p013270:mrna">
    <property type="protein sequence ID" value="QL12p013270:mrna:CDS:1"/>
    <property type="gene ID" value="QL12p013270"/>
</dbReference>
<evidence type="ECO:0000313" key="3">
    <source>
        <dbReference type="Proteomes" id="UP000594261"/>
    </source>
</evidence>
<dbReference type="InterPro" id="IPR025558">
    <property type="entry name" value="DUF4283"/>
</dbReference>
<organism evidence="2 3">
    <name type="scientific">Quercus lobata</name>
    <name type="common">Valley oak</name>
    <dbReference type="NCBI Taxonomy" id="97700"/>
    <lineage>
        <taxon>Eukaryota</taxon>
        <taxon>Viridiplantae</taxon>
        <taxon>Streptophyta</taxon>
        <taxon>Embryophyta</taxon>
        <taxon>Tracheophyta</taxon>
        <taxon>Spermatophyta</taxon>
        <taxon>Magnoliopsida</taxon>
        <taxon>eudicotyledons</taxon>
        <taxon>Gunneridae</taxon>
        <taxon>Pentapetalae</taxon>
        <taxon>rosids</taxon>
        <taxon>fabids</taxon>
        <taxon>Fagales</taxon>
        <taxon>Fagaceae</taxon>
        <taxon>Quercus</taxon>
    </lineage>
</organism>
<dbReference type="Gramene" id="QL12p013270:mrna">
    <property type="protein sequence ID" value="QL12p013270:mrna:CDS:1"/>
    <property type="gene ID" value="QL12p013270"/>
</dbReference>
<reference evidence="2 3" key="1">
    <citation type="journal article" date="2016" name="G3 (Bethesda)">
        <title>First Draft Assembly and Annotation of the Genome of a California Endemic Oak Quercus lobata Nee (Fagaceae).</title>
        <authorList>
            <person name="Sork V.L."/>
            <person name="Fitz-Gibbon S.T."/>
            <person name="Puiu D."/>
            <person name="Crepeau M."/>
            <person name="Gugger P.F."/>
            <person name="Sherman R."/>
            <person name="Stevens K."/>
            <person name="Langley C.H."/>
            <person name="Pellegrini M."/>
            <person name="Salzberg S.L."/>
        </authorList>
    </citation>
    <scope>NUCLEOTIDE SEQUENCE [LARGE SCALE GENOMIC DNA]</scope>
    <source>
        <strain evidence="2 3">cv. SW786</strain>
    </source>
</reference>
<evidence type="ECO:0000259" key="1">
    <source>
        <dbReference type="Pfam" id="PF14111"/>
    </source>
</evidence>
<dbReference type="Pfam" id="PF14111">
    <property type="entry name" value="DUF4283"/>
    <property type="match status" value="1"/>
</dbReference>
<dbReference type="EMBL" id="LRBV02000012">
    <property type="status" value="NOT_ANNOTATED_CDS"/>
    <property type="molecule type" value="Genomic_DNA"/>
</dbReference>
<protein>
    <recommendedName>
        <fullName evidence="1">DUF4283 domain-containing protein</fullName>
    </recommendedName>
</protein>
<keyword evidence="3" id="KW-1185">Reference proteome</keyword>
<reference evidence="2" key="2">
    <citation type="submission" date="2021-01" db="UniProtKB">
        <authorList>
            <consortium name="EnsemblPlants"/>
        </authorList>
    </citation>
    <scope>IDENTIFICATION</scope>
</reference>
<dbReference type="Proteomes" id="UP000594261">
    <property type="component" value="Chromosome 12"/>
</dbReference>